<feature type="region of interest" description="Disordered" evidence="1">
    <location>
        <begin position="1"/>
        <end position="34"/>
    </location>
</feature>
<accession>A0A699TH43</accession>
<reference evidence="2" key="1">
    <citation type="journal article" date="2019" name="Sci. Rep.">
        <title>Draft genome of Tanacetum cinerariifolium, the natural source of mosquito coil.</title>
        <authorList>
            <person name="Yamashiro T."/>
            <person name="Shiraishi A."/>
            <person name="Satake H."/>
            <person name="Nakayama K."/>
        </authorList>
    </citation>
    <scope>NUCLEOTIDE SEQUENCE</scope>
</reference>
<evidence type="ECO:0000256" key="1">
    <source>
        <dbReference type="SAM" id="MobiDB-lite"/>
    </source>
</evidence>
<comment type="caution">
    <text evidence="2">The sequence shown here is derived from an EMBL/GenBank/DDBJ whole genome shotgun (WGS) entry which is preliminary data.</text>
</comment>
<feature type="region of interest" description="Disordered" evidence="1">
    <location>
        <begin position="80"/>
        <end position="118"/>
    </location>
</feature>
<feature type="non-terminal residue" evidence="2">
    <location>
        <position position="1"/>
    </location>
</feature>
<dbReference type="AlphaFoldDB" id="A0A699TH43"/>
<gene>
    <name evidence="2" type="ORF">Tci_881884</name>
</gene>
<evidence type="ECO:0000313" key="2">
    <source>
        <dbReference type="EMBL" id="GFD09915.1"/>
    </source>
</evidence>
<protein>
    <submittedName>
        <fullName evidence="2">Uncharacterized protein</fullName>
    </submittedName>
</protein>
<proteinExistence type="predicted"/>
<feature type="compositionally biased region" description="Basic residues" evidence="1">
    <location>
        <begin position="95"/>
        <end position="118"/>
    </location>
</feature>
<sequence length="118" mass="11990">GRYRGGDEDQGDNGDAGGEDIASSLTTFESDQAGIGTRAGIEILAVIRYTGCGGGVAADLSVSNGSVSSADGAWSAAVEATTTESAGAGAPPPPHRPRCLYHHPHHPLMTPPRHRPGM</sequence>
<dbReference type="EMBL" id="BKCJ011248844">
    <property type="protein sequence ID" value="GFD09915.1"/>
    <property type="molecule type" value="Genomic_DNA"/>
</dbReference>
<feature type="compositionally biased region" description="Low complexity" evidence="1">
    <location>
        <begin position="80"/>
        <end position="89"/>
    </location>
</feature>
<organism evidence="2">
    <name type="scientific">Tanacetum cinerariifolium</name>
    <name type="common">Dalmatian daisy</name>
    <name type="synonym">Chrysanthemum cinerariifolium</name>
    <dbReference type="NCBI Taxonomy" id="118510"/>
    <lineage>
        <taxon>Eukaryota</taxon>
        <taxon>Viridiplantae</taxon>
        <taxon>Streptophyta</taxon>
        <taxon>Embryophyta</taxon>
        <taxon>Tracheophyta</taxon>
        <taxon>Spermatophyta</taxon>
        <taxon>Magnoliopsida</taxon>
        <taxon>eudicotyledons</taxon>
        <taxon>Gunneridae</taxon>
        <taxon>Pentapetalae</taxon>
        <taxon>asterids</taxon>
        <taxon>campanulids</taxon>
        <taxon>Asterales</taxon>
        <taxon>Asteraceae</taxon>
        <taxon>Asteroideae</taxon>
        <taxon>Anthemideae</taxon>
        <taxon>Anthemidinae</taxon>
        <taxon>Tanacetum</taxon>
    </lineage>
</organism>
<name>A0A699TH43_TANCI</name>